<evidence type="ECO:0000256" key="2">
    <source>
        <dbReference type="ARBA" id="ARBA00022670"/>
    </source>
</evidence>
<proteinExistence type="inferred from homology"/>
<accession>A0ABT2T9P6</accession>
<evidence type="ECO:0000313" key="10">
    <source>
        <dbReference type="Proteomes" id="UP001652394"/>
    </source>
</evidence>
<dbReference type="Proteomes" id="UP001652394">
    <property type="component" value="Unassembled WGS sequence"/>
</dbReference>
<keyword evidence="3" id="KW-0479">Metal-binding</keyword>
<dbReference type="InterPro" id="IPR046778">
    <property type="entry name" value="UPF0758_N"/>
</dbReference>
<dbReference type="PANTHER" id="PTHR30471">
    <property type="entry name" value="DNA REPAIR PROTEIN RADC"/>
    <property type="match status" value="1"/>
</dbReference>
<dbReference type="Pfam" id="PF04002">
    <property type="entry name" value="RadC"/>
    <property type="match status" value="1"/>
</dbReference>
<keyword evidence="6" id="KW-0482">Metalloprotease</keyword>
<feature type="domain" description="MPN" evidence="8">
    <location>
        <begin position="109"/>
        <end position="231"/>
    </location>
</feature>
<evidence type="ECO:0000256" key="4">
    <source>
        <dbReference type="ARBA" id="ARBA00022801"/>
    </source>
</evidence>
<evidence type="ECO:0000256" key="3">
    <source>
        <dbReference type="ARBA" id="ARBA00022723"/>
    </source>
</evidence>
<keyword evidence="5" id="KW-0862">Zinc</keyword>
<dbReference type="InterPro" id="IPR020891">
    <property type="entry name" value="UPF0758_CS"/>
</dbReference>
<dbReference type="PROSITE" id="PS01302">
    <property type="entry name" value="UPF0758"/>
    <property type="match status" value="1"/>
</dbReference>
<protein>
    <submittedName>
        <fullName evidence="9">DNA repair protein RadC</fullName>
    </submittedName>
</protein>
<dbReference type="PANTHER" id="PTHR30471:SF3">
    <property type="entry name" value="UPF0758 PROTEIN YEES-RELATED"/>
    <property type="match status" value="1"/>
</dbReference>
<dbReference type="InterPro" id="IPR001405">
    <property type="entry name" value="UPF0758"/>
</dbReference>
<dbReference type="NCBIfam" id="NF000642">
    <property type="entry name" value="PRK00024.1"/>
    <property type="match status" value="1"/>
</dbReference>
<sequence>MTHTNTIKQMYSEERPYEKCEQFGAGNLTNVELLAVLLRTGTRGENSIQLAEKLLHPVFAQEGILNIHQWSMEQLMQVKGIGKVKAIQILCLSELAKRLAKASAHTGLNFSTPSSIAQYYMEDMRHLKQESMKLLLLNTKVKLIGETNISKGTVNASLISPRELFVEALQKNAVSIILLHNHPSGDPTPSKEDILVTRRIRDAGELIGIELLDHIIIGNNCFASLKEKGFI</sequence>
<name>A0ABT2T9P6_9FIRM</name>
<dbReference type="InterPro" id="IPR037518">
    <property type="entry name" value="MPN"/>
</dbReference>
<organism evidence="9 10">
    <name type="scientific">Faecalicatena acetigenes</name>
    <dbReference type="NCBI Taxonomy" id="2981790"/>
    <lineage>
        <taxon>Bacteria</taxon>
        <taxon>Bacillati</taxon>
        <taxon>Bacillota</taxon>
        <taxon>Clostridia</taxon>
        <taxon>Lachnospirales</taxon>
        <taxon>Lachnospiraceae</taxon>
        <taxon>Faecalicatena</taxon>
    </lineage>
</organism>
<evidence type="ECO:0000256" key="1">
    <source>
        <dbReference type="ARBA" id="ARBA00010243"/>
    </source>
</evidence>
<keyword evidence="2" id="KW-0645">Protease</keyword>
<comment type="similarity">
    <text evidence="1 7">Belongs to the UPF0758 family.</text>
</comment>
<dbReference type="EMBL" id="JAOQJX010000003">
    <property type="protein sequence ID" value="MCU6746706.1"/>
    <property type="molecule type" value="Genomic_DNA"/>
</dbReference>
<evidence type="ECO:0000256" key="6">
    <source>
        <dbReference type="ARBA" id="ARBA00023049"/>
    </source>
</evidence>
<evidence type="ECO:0000256" key="7">
    <source>
        <dbReference type="RuleBase" id="RU003797"/>
    </source>
</evidence>
<evidence type="ECO:0000259" key="8">
    <source>
        <dbReference type="PROSITE" id="PS50249"/>
    </source>
</evidence>
<dbReference type="InterPro" id="IPR025657">
    <property type="entry name" value="RadC_JAB"/>
</dbReference>
<dbReference type="Gene3D" id="3.40.140.10">
    <property type="entry name" value="Cytidine Deaminase, domain 2"/>
    <property type="match status" value="1"/>
</dbReference>
<evidence type="ECO:0000256" key="5">
    <source>
        <dbReference type="ARBA" id="ARBA00022833"/>
    </source>
</evidence>
<dbReference type="Pfam" id="PF20582">
    <property type="entry name" value="UPF0758_N"/>
    <property type="match status" value="1"/>
</dbReference>
<gene>
    <name evidence="9" type="primary">radC</name>
    <name evidence="9" type="ORF">OCV51_03365</name>
</gene>
<dbReference type="RefSeq" id="WP_059069473.1">
    <property type="nucleotide sequence ID" value="NZ_JAOQJX010000003.1"/>
</dbReference>
<keyword evidence="10" id="KW-1185">Reference proteome</keyword>
<evidence type="ECO:0000313" key="9">
    <source>
        <dbReference type="EMBL" id="MCU6746706.1"/>
    </source>
</evidence>
<keyword evidence="4" id="KW-0378">Hydrolase</keyword>
<comment type="caution">
    <text evidence="9">The sequence shown here is derived from an EMBL/GenBank/DDBJ whole genome shotgun (WGS) entry which is preliminary data.</text>
</comment>
<reference evidence="9 10" key="1">
    <citation type="journal article" date="2021" name="ISME Commun">
        <title>Automated analysis of genomic sequences facilitates high-throughput and comprehensive description of bacteria.</title>
        <authorList>
            <person name="Hitch T.C.A."/>
        </authorList>
    </citation>
    <scope>NUCLEOTIDE SEQUENCE [LARGE SCALE GENOMIC DNA]</scope>
    <source>
        <strain evidence="9 10">H2_18</strain>
    </source>
</reference>
<dbReference type="CDD" id="cd08071">
    <property type="entry name" value="MPN_DUF2466"/>
    <property type="match status" value="1"/>
</dbReference>
<dbReference type="NCBIfam" id="TIGR00608">
    <property type="entry name" value="radc"/>
    <property type="match status" value="1"/>
</dbReference>
<dbReference type="PROSITE" id="PS50249">
    <property type="entry name" value="MPN"/>
    <property type="match status" value="1"/>
</dbReference>